<evidence type="ECO:0000256" key="1">
    <source>
        <dbReference type="SAM" id="MobiDB-lite"/>
    </source>
</evidence>
<keyword evidence="3" id="KW-1185">Reference proteome</keyword>
<name>A0A397GR67_9GLOM</name>
<sequence length="85" mass="9531">MTYDNTAFIIENYDIVMTYRYYNSSLGYGNMFTPLLTNEIKFKSLDSNSRHENKEGHEAETKKGCETGETGDIGDIDETGETGGT</sequence>
<comment type="caution">
    <text evidence="2">The sequence shown here is derived from an EMBL/GenBank/DDBJ whole genome shotgun (WGS) entry which is preliminary data.</text>
</comment>
<evidence type="ECO:0000313" key="3">
    <source>
        <dbReference type="Proteomes" id="UP000266861"/>
    </source>
</evidence>
<proteinExistence type="predicted"/>
<reference evidence="2 3" key="1">
    <citation type="submission" date="2018-08" db="EMBL/GenBank/DDBJ databases">
        <title>Genome and evolution of the arbuscular mycorrhizal fungus Diversispora epigaea (formerly Glomus versiforme) and its bacterial endosymbionts.</title>
        <authorList>
            <person name="Sun X."/>
            <person name="Fei Z."/>
            <person name="Harrison M."/>
        </authorList>
    </citation>
    <scope>NUCLEOTIDE SEQUENCE [LARGE SCALE GENOMIC DNA]</scope>
    <source>
        <strain evidence="2 3">IT104</strain>
    </source>
</reference>
<dbReference type="EMBL" id="PQFF01000406">
    <property type="protein sequence ID" value="RHZ52178.1"/>
    <property type="molecule type" value="Genomic_DNA"/>
</dbReference>
<dbReference type="AlphaFoldDB" id="A0A397GR67"/>
<organism evidence="2 3">
    <name type="scientific">Diversispora epigaea</name>
    <dbReference type="NCBI Taxonomy" id="1348612"/>
    <lineage>
        <taxon>Eukaryota</taxon>
        <taxon>Fungi</taxon>
        <taxon>Fungi incertae sedis</taxon>
        <taxon>Mucoromycota</taxon>
        <taxon>Glomeromycotina</taxon>
        <taxon>Glomeromycetes</taxon>
        <taxon>Diversisporales</taxon>
        <taxon>Diversisporaceae</taxon>
        <taxon>Diversispora</taxon>
    </lineage>
</organism>
<accession>A0A397GR67</accession>
<dbReference type="Proteomes" id="UP000266861">
    <property type="component" value="Unassembled WGS sequence"/>
</dbReference>
<protein>
    <submittedName>
        <fullName evidence="2">Uncharacterized protein</fullName>
    </submittedName>
</protein>
<feature type="compositionally biased region" description="Acidic residues" evidence="1">
    <location>
        <begin position="72"/>
        <end position="85"/>
    </location>
</feature>
<feature type="compositionally biased region" description="Basic and acidic residues" evidence="1">
    <location>
        <begin position="47"/>
        <end position="66"/>
    </location>
</feature>
<gene>
    <name evidence="2" type="ORF">Glove_464g16</name>
</gene>
<feature type="region of interest" description="Disordered" evidence="1">
    <location>
        <begin position="47"/>
        <end position="85"/>
    </location>
</feature>
<evidence type="ECO:0000313" key="2">
    <source>
        <dbReference type="EMBL" id="RHZ52178.1"/>
    </source>
</evidence>